<keyword evidence="2" id="KW-1185">Reference proteome</keyword>
<evidence type="ECO:0000313" key="2">
    <source>
        <dbReference type="Proteomes" id="UP001143910"/>
    </source>
</evidence>
<accession>A0ACC1N753</accession>
<sequence length="506" mass="56505">MHFTNSISVLLCTLVTFGASAPYTPVKYFGEAARRDEADEAVAKRYTPVKYFGEAARRDEAGEAVAKRYTPVKYFGEAARRDETQQAKLKADIATLQWSECDAASIQQEVCLSSRLPQAFQGHVEFCQASYTIPANSNSELPFKQHACADQYCVYTDTQFSAGRGISIITTADALHSSAVLQWSQYHGGKEVAVKIAVDAFETMEIAGKGIGMAARRPLQRGELIVSESPPLIVHLGTEEDVSEERRLEIQNAAFAALPPATRAQILELLGNDEQDAIEARLQVNAFAIPLNKTVDHRAMFIQSSRFNHACRPNCFYRFDAHTLTQSIYTLRDIDVGEELTLSCTFHRQAPLEIDANIASADFNPVETSEERQRAVEPWGFRCSCTACALPPEARDASDAIIRLIHQYTEDLRDWSDQSRGTPSMAEALIELYHKEGLFCTIADGYRLAAYAYSAVRDKHNSLKLAHEALGYGLQTWDDASSKRMDVLQLMLEPESHWTWNRRARA</sequence>
<name>A0ACC1N753_9HYPO</name>
<protein>
    <submittedName>
        <fullName evidence="1">Uncharacterized protein</fullName>
    </submittedName>
</protein>
<organism evidence="1 2">
    <name type="scientific">Zarea fungicola</name>
    <dbReference type="NCBI Taxonomy" id="93591"/>
    <lineage>
        <taxon>Eukaryota</taxon>
        <taxon>Fungi</taxon>
        <taxon>Dikarya</taxon>
        <taxon>Ascomycota</taxon>
        <taxon>Pezizomycotina</taxon>
        <taxon>Sordariomycetes</taxon>
        <taxon>Hypocreomycetidae</taxon>
        <taxon>Hypocreales</taxon>
        <taxon>Cordycipitaceae</taxon>
        <taxon>Zarea</taxon>
    </lineage>
</organism>
<reference evidence="1" key="1">
    <citation type="submission" date="2022-08" db="EMBL/GenBank/DDBJ databases">
        <title>Genome Sequence of Lecanicillium fungicola.</title>
        <authorList>
            <person name="Buettner E."/>
        </authorList>
    </citation>
    <scope>NUCLEOTIDE SEQUENCE</scope>
    <source>
        <strain evidence="1">Babe33</strain>
    </source>
</reference>
<dbReference type="Proteomes" id="UP001143910">
    <property type="component" value="Unassembled WGS sequence"/>
</dbReference>
<gene>
    <name evidence="1" type="ORF">NQ176_g5716</name>
</gene>
<comment type="caution">
    <text evidence="1">The sequence shown here is derived from an EMBL/GenBank/DDBJ whole genome shotgun (WGS) entry which is preliminary data.</text>
</comment>
<proteinExistence type="predicted"/>
<dbReference type="EMBL" id="JANJQO010000749">
    <property type="protein sequence ID" value="KAJ2975090.1"/>
    <property type="molecule type" value="Genomic_DNA"/>
</dbReference>
<evidence type="ECO:0000313" key="1">
    <source>
        <dbReference type="EMBL" id="KAJ2975090.1"/>
    </source>
</evidence>